<keyword evidence="8" id="KW-1185">Reference proteome</keyword>
<evidence type="ECO:0000256" key="1">
    <source>
        <dbReference type="ARBA" id="ARBA00004370"/>
    </source>
</evidence>
<dbReference type="InterPro" id="IPR002994">
    <property type="entry name" value="Surf1/Shy1"/>
</dbReference>
<proteinExistence type="inferred from homology"/>
<evidence type="ECO:0000256" key="4">
    <source>
        <dbReference type="ARBA" id="ARBA00022989"/>
    </source>
</evidence>
<evidence type="ECO:0000313" key="8">
    <source>
        <dbReference type="Proteomes" id="UP001268683"/>
    </source>
</evidence>
<dbReference type="GO" id="GO:0005886">
    <property type="term" value="C:plasma membrane"/>
    <property type="evidence" value="ECO:0007669"/>
    <property type="project" value="UniProtKB-SubCell"/>
</dbReference>
<protein>
    <recommendedName>
        <fullName evidence="6">SURF1-like protein</fullName>
    </recommendedName>
</protein>
<comment type="caution">
    <text evidence="6">Lacks conserved residue(s) required for the propagation of feature annotation.</text>
</comment>
<dbReference type="AlphaFoldDB" id="A0AA52EI09"/>
<dbReference type="PANTHER" id="PTHR23427:SF2">
    <property type="entry name" value="SURFEIT LOCUS PROTEIN 1"/>
    <property type="match status" value="1"/>
</dbReference>
<comment type="similarity">
    <text evidence="2 6">Belongs to the SURF1 family.</text>
</comment>
<dbReference type="CDD" id="cd06662">
    <property type="entry name" value="SURF1"/>
    <property type="match status" value="1"/>
</dbReference>
<name>A0AA52EI09_9PROT</name>
<keyword evidence="5 6" id="KW-0472">Membrane</keyword>
<dbReference type="PROSITE" id="PS50895">
    <property type="entry name" value="SURF1"/>
    <property type="match status" value="1"/>
</dbReference>
<dbReference type="EMBL" id="CP123872">
    <property type="protein sequence ID" value="WND02907.1"/>
    <property type="molecule type" value="Genomic_DNA"/>
</dbReference>
<sequence length="238" mass="26884">MQKFRPSLALSICTLLGLAVLFSLGTWQAVKVGPKQARIQKVNERFSLPAIDVSDLRGALIDNEFRHVKWSGELVEVPPYRHFLTNKKGEAGYHLYKPLKDNTGKVLLVNYGWVPFEYDITQLKWPTGPISVRGYIRKSVTALPFQPDNDAVNNFWYVANLDEMCAPFVNNNLSCADVRLILNGDETAFPLQGQMAIKLPNRHREYAFTWFGIAAALIAVFVGFGLQRGRELAQENNK</sequence>
<comment type="subcellular location">
    <subcellularLocation>
        <location evidence="6">Cell membrane</location>
        <topology evidence="6">Multi-pass membrane protein</topology>
    </subcellularLocation>
    <subcellularLocation>
        <location evidence="1">Membrane</location>
    </subcellularLocation>
</comment>
<evidence type="ECO:0000256" key="2">
    <source>
        <dbReference type="ARBA" id="ARBA00007165"/>
    </source>
</evidence>
<dbReference type="InterPro" id="IPR045214">
    <property type="entry name" value="Surf1/Surf4"/>
</dbReference>
<keyword evidence="4 6" id="KW-1133">Transmembrane helix</keyword>
<dbReference type="RefSeq" id="WP_310798747.1">
    <property type="nucleotide sequence ID" value="NZ_CP123872.1"/>
</dbReference>
<accession>A0AA52EI09</accession>
<dbReference type="Pfam" id="PF02104">
    <property type="entry name" value="SURF1"/>
    <property type="match status" value="1"/>
</dbReference>
<keyword evidence="3 6" id="KW-0812">Transmembrane</keyword>
<reference evidence="7" key="1">
    <citation type="submission" date="2023-04" db="EMBL/GenBank/DDBJ databases">
        <title>Complete genome sequence of Temperatibacter marinus.</title>
        <authorList>
            <person name="Rong J.-C."/>
            <person name="Yi M.-L."/>
            <person name="Zhao Q."/>
        </authorList>
    </citation>
    <scope>NUCLEOTIDE SEQUENCE</scope>
    <source>
        <strain evidence="7">NBRC 110045</strain>
    </source>
</reference>
<keyword evidence="6" id="KW-1003">Cell membrane</keyword>
<dbReference type="Proteomes" id="UP001268683">
    <property type="component" value="Chromosome"/>
</dbReference>
<evidence type="ECO:0000256" key="3">
    <source>
        <dbReference type="ARBA" id="ARBA00022692"/>
    </source>
</evidence>
<evidence type="ECO:0000256" key="6">
    <source>
        <dbReference type="RuleBase" id="RU363076"/>
    </source>
</evidence>
<gene>
    <name evidence="7" type="ORF">QGN29_00835</name>
</gene>
<dbReference type="PANTHER" id="PTHR23427">
    <property type="entry name" value="SURFEIT LOCUS PROTEIN"/>
    <property type="match status" value="1"/>
</dbReference>
<organism evidence="7 8">
    <name type="scientific">Temperatibacter marinus</name>
    <dbReference type="NCBI Taxonomy" id="1456591"/>
    <lineage>
        <taxon>Bacteria</taxon>
        <taxon>Pseudomonadati</taxon>
        <taxon>Pseudomonadota</taxon>
        <taxon>Alphaproteobacteria</taxon>
        <taxon>Kordiimonadales</taxon>
        <taxon>Temperatibacteraceae</taxon>
        <taxon>Temperatibacter</taxon>
    </lineage>
</organism>
<evidence type="ECO:0000256" key="5">
    <source>
        <dbReference type="ARBA" id="ARBA00023136"/>
    </source>
</evidence>
<dbReference type="KEGG" id="tmk:QGN29_00835"/>
<evidence type="ECO:0000313" key="7">
    <source>
        <dbReference type="EMBL" id="WND02907.1"/>
    </source>
</evidence>
<feature type="transmembrane region" description="Helical" evidence="6">
    <location>
        <begin position="207"/>
        <end position="226"/>
    </location>
</feature>